<proteinExistence type="predicted"/>
<dbReference type="Gene3D" id="2.160.20.10">
    <property type="entry name" value="Single-stranded right-handed beta-helix, Pectin lyase-like"/>
    <property type="match status" value="1"/>
</dbReference>
<organism evidence="2 3">
    <name type="scientific">Caballeronia humi</name>
    <dbReference type="NCBI Taxonomy" id="326474"/>
    <lineage>
        <taxon>Bacteria</taxon>
        <taxon>Pseudomonadati</taxon>
        <taxon>Pseudomonadota</taxon>
        <taxon>Betaproteobacteria</taxon>
        <taxon>Burkholderiales</taxon>
        <taxon>Burkholderiaceae</taxon>
        <taxon>Caballeronia</taxon>
    </lineage>
</organism>
<dbReference type="Pfam" id="PF05860">
    <property type="entry name" value="TPS"/>
    <property type="match status" value="1"/>
</dbReference>
<evidence type="ECO:0000259" key="1">
    <source>
        <dbReference type="SMART" id="SM00912"/>
    </source>
</evidence>
<dbReference type="PANTHER" id="PTHR12338">
    <property type="entry name" value="AUTOTRANSPORTER"/>
    <property type="match status" value="1"/>
</dbReference>
<reference evidence="2" key="1">
    <citation type="submission" date="2016-01" db="EMBL/GenBank/DDBJ databases">
        <authorList>
            <person name="Peeters C."/>
        </authorList>
    </citation>
    <scope>NUCLEOTIDE SEQUENCE [LARGE SCALE GENOMIC DNA]</scope>
    <source>
        <strain evidence="2">LMG 22934</strain>
    </source>
</reference>
<evidence type="ECO:0000313" key="3">
    <source>
        <dbReference type="Proteomes" id="UP000054977"/>
    </source>
</evidence>
<evidence type="ECO:0000313" key="2">
    <source>
        <dbReference type="EMBL" id="SAL62354.1"/>
    </source>
</evidence>
<dbReference type="STRING" id="326474.AWB65_05727"/>
<accession>A0A158J0E2</accession>
<keyword evidence="3" id="KW-1185">Reference proteome</keyword>
<dbReference type="Gene3D" id="2.160.20.110">
    <property type="match status" value="1"/>
</dbReference>
<feature type="domain" description="Filamentous haemagglutinin FhaB/tRNA nuclease CdiA-like TPS" evidence="1">
    <location>
        <begin position="47"/>
        <end position="158"/>
    </location>
</feature>
<dbReference type="InterPro" id="IPR008638">
    <property type="entry name" value="FhaB/CdiA-like_TPS"/>
</dbReference>
<dbReference type="SMART" id="SM00912">
    <property type="entry name" value="Haemagg_act"/>
    <property type="match status" value="1"/>
</dbReference>
<dbReference type="SUPFAM" id="SSF51126">
    <property type="entry name" value="Pectin lyase-like"/>
    <property type="match status" value="1"/>
</dbReference>
<sequence>MRVLSMHLLSKHAPQPVSSSLVRQYRPKSRPLAAIVLASMTMPAFGAGPLPSGGRFVGGAGSMATNGTTLAITQTTPTAIIDWNSFVIGKAHAVSIDNPNGATLNRVTGPGVATIDGKLTGVGDVYLLDPHGVVVGRTGVVTTGGRFVASTLNVTNDDFMRYFPQVSLTGKSDGKIVNLGKIESTGSDVFLIASNKVVNAGELRADKGLAQLAVGEKVLIPLYERLGYIAYIELGSGGTALNAGVIRAAQIAIEAADGNVFALAGRNRELHATGTAERGGHVWLVAQTGRVQANGATITADKGTGPPSEVAITADRMSMGDATLHADSLNITIPELTIDSALGRTLSHSLSSGTAVTVDTADAYPPRRTGDIVVGGDVRWTGAAPFYFRTRHSVTFSPGVTVANAGSGKFTVAADALGANNGGSVSNYGVLDWCRSTGLVEMYYDRNGLYGPGVQHSNLAWRPAHLSGLKTQITGYMQINDPTDFSAIYDNLAGNYRVKSFFNGGALPAPIGSAEHPFAGQFDGGGGLFSVSIDARNTNSSSTTGLFGVVGEGAVVRDFALTDGSATASEGALGMIAGRNDGLIIDVFTYGTVRGGTTATGGIVGINRGVLAKTRSEYTAVSGGAATGGAVGVNEGIVIRAAAGGDVTSEHGPAGGVAGENRGHIEQSASVGQVMLPAISAGGTVGGLIGSNSGSLSQSVTDAHTSTTLSGAPLGGVAGVNVGTIAPDVFWRKDVGDAVTAVGRGNTLPATSGLTAAGLAKSASYGPTWDFSARGVWEPPELWGFPRLRY</sequence>
<dbReference type="Proteomes" id="UP000054977">
    <property type="component" value="Unassembled WGS sequence"/>
</dbReference>
<dbReference type="NCBIfam" id="TIGR01901">
    <property type="entry name" value="adhes_NPXG"/>
    <property type="match status" value="1"/>
</dbReference>
<dbReference type="PANTHER" id="PTHR12338:SF5">
    <property type="entry name" value="ANTIGEN 43-RELATED"/>
    <property type="match status" value="1"/>
</dbReference>
<dbReference type="InterPro" id="IPR050909">
    <property type="entry name" value="Bact_Autotransporter_VF"/>
</dbReference>
<dbReference type="EMBL" id="FCNW02000051">
    <property type="protein sequence ID" value="SAL62354.1"/>
    <property type="molecule type" value="Genomic_DNA"/>
</dbReference>
<dbReference type="InterPro" id="IPR012334">
    <property type="entry name" value="Pectin_lyas_fold"/>
</dbReference>
<gene>
    <name evidence="2" type="ORF">AWB65_05727</name>
</gene>
<comment type="caution">
    <text evidence="2">The sequence shown here is derived from an EMBL/GenBank/DDBJ whole genome shotgun (WGS) entry which is preliminary data.</text>
</comment>
<name>A0A158J0E2_9BURK</name>
<protein>
    <submittedName>
        <fullName evidence="2">Filamentous hemagglutinin-like protein</fullName>
    </submittedName>
</protein>
<dbReference type="InterPro" id="IPR011050">
    <property type="entry name" value="Pectin_lyase_fold/virulence"/>
</dbReference>
<dbReference type="OrthoDB" id="218680at2"/>
<dbReference type="AlphaFoldDB" id="A0A158J0E2"/>
<dbReference type="RefSeq" id="WP_087670344.1">
    <property type="nucleotide sequence ID" value="NZ_FCNW02000051.1"/>
</dbReference>